<keyword evidence="4" id="KW-1185">Reference proteome</keyword>
<dbReference type="Proteomes" id="UP000326532">
    <property type="component" value="Unassembled WGS sequence"/>
</dbReference>
<evidence type="ECO:0000256" key="1">
    <source>
        <dbReference type="SAM" id="MobiDB-lite"/>
    </source>
</evidence>
<protein>
    <submittedName>
        <fullName evidence="3">Alpha/beta hydrolase family-domain-containing protein</fullName>
    </submittedName>
</protein>
<proteinExistence type="predicted"/>
<feature type="compositionally biased region" description="Basic and acidic residues" evidence="1">
    <location>
        <begin position="414"/>
        <end position="423"/>
    </location>
</feature>
<organism evidence="3 4">
    <name type="scientific">Aspergillus parasiticus</name>
    <dbReference type="NCBI Taxonomy" id="5067"/>
    <lineage>
        <taxon>Eukaryota</taxon>
        <taxon>Fungi</taxon>
        <taxon>Dikarya</taxon>
        <taxon>Ascomycota</taxon>
        <taxon>Pezizomycotina</taxon>
        <taxon>Eurotiomycetes</taxon>
        <taxon>Eurotiomycetidae</taxon>
        <taxon>Eurotiales</taxon>
        <taxon>Aspergillaceae</taxon>
        <taxon>Aspergillus</taxon>
        <taxon>Aspergillus subgen. Circumdati</taxon>
    </lineage>
</organism>
<feature type="region of interest" description="Disordered" evidence="1">
    <location>
        <begin position="403"/>
        <end position="423"/>
    </location>
</feature>
<dbReference type="AlphaFoldDB" id="A0A5N6DJ49"/>
<dbReference type="Pfam" id="PF12697">
    <property type="entry name" value="Abhydrolase_6"/>
    <property type="match status" value="1"/>
</dbReference>
<dbReference type="EMBL" id="ML734973">
    <property type="protein sequence ID" value="KAB8205114.1"/>
    <property type="molecule type" value="Genomic_DNA"/>
</dbReference>
<evidence type="ECO:0000259" key="2">
    <source>
        <dbReference type="Pfam" id="PF12697"/>
    </source>
</evidence>
<feature type="domain" description="AB hydrolase-1" evidence="2">
    <location>
        <begin position="61"/>
        <end position="364"/>
    </location>
</feature>
<evidence type="ECO:0000313" key="3">
    <source>
        <dbReference type="EMBL" id="KAB8205114.1"/>
    </source>
</evidence>
<dbReference type="InterPro" id="IPR000073">
    <property type="entry name" value="AB_hydrolase_1"/>
</dbReference>
<sequence length="423" mass="47992">MSSFPFKIIEHTIPGQHIRESPRSIRGRQETPIKIAIKQYIPNDADRPDPTPDNAITIIGVPGNGSPKEIYEPLWEDLYKQLKKLSVPVRGIWVADTSNQGASAILNEDVQGDQTNWYDHSRDLLHMVNHFRDEMPRPLIGVGHSMGCAQLVNLSIIHPRLLSTLVLIEPVILEVAFGGPNPAMMASRRRDLWESPEKAVASLTKGLAKWDPRARDRYLRHALRPVPTRLYNPATDSKVPPTAVTLATTKHQESWNFFTPNLEREELDRLLLPDWDVEKERPYLFSRPECWSAMRNLPYVRPSVLWVFGGKSFLSLPDAQESKMRTTGTGTGGSGGVAKGMVEKAVLPKGGHTLVFEQVDWCAERVADWTQRWFRGWLEDEKFWEEYQSRGSDKEGVRMSEEAFQIAQMPVGTKRGEKPKAKL</sequence>
<accession>A0A5N6DJ49</accession>
<keyword evidence="3" id="KW-0378">Hydrolase</keyword>
<dbReference type="OMA" id="HSMGCAQ"/>
<dbReference type="SUPFAM" id="SSF53474">
    <property type="entry name" value="alpha/beta-Hydrolases"/>
    <property type="match status" value="1"/>
</dbReference>
<dbReference type="InterPro" id="IPR029058">
    <property type="entry name" value="AB_hydrolase_fold"/>
</dbReference>
<reference evidence="3 4" key="1">
    <citation type="submission" date="2019-04" db="EMBL/GenBank/DDBJ databases">
        <title>Fungal friends and foes A comparative genomics study of 23 Aspergillus species from section Flavi.</title>
        <authorList>
            <consortium name="DOE Joint Genome Institute"/>
            <person name="Kjaerbolling I."/>
            <person name="Vesth T.C."/>
            <person name="Frisvad J.C."/>
            <person name="Nybo J.L."/>
            <person name="Theobald S."/>
            <person name="Kildgaard S."/>
            <person name="Petersen T.I."/>
            <person name="Kuo A."/>
            <person name="Sato A."/>
            <person name="Lyhne E.K."/>
            <person name="Kogle M.E."/>
            <person name="Wiebenga A."/>
            <person name="Kun R.S."/>
            <person name="Lubbers R.J."/>
            <person name="Makela M.R."/>
            <person name="Barry K."/>
            <person name="Chovatia M."/>
            <person name="Clum A."/>
            <person name="Daum C."/>
            <person name="Haridas S."/>
            <person name="He G."/>
            <person name="LaButti K."/>
            <person name="Lipzen A."/>
            <person name="Mondo S."/>
            <person name="Pangilinan J."/>
            <person name="Riley R."/>
            <person name="Salamov A."/>
            <person name="Simmons B.A."/>
            <person name="Magnuson J.K."/>
            <person name="Henrissat B."/>
            <person name="Mortensen U.H."/>
            <person name="Larsen T.O."/>
            <person name="De vries R.P."/>
            <person name="Grigoriev I.V."/>
            <person name="Machida M."/>
            <person name="Baker S.E."/>
            <person name="Andersen M.R."/>
        </authorList>
    </citation>
    <scope>NUCLEOTIDE SEQUENCE [LARGE SCALE GENOMIC DNA]</scope>
    <source>
        <strain evidence="3 4">CBS 117618</strain>
    </source>
</reference>
<dbReference type="Gene3D" id="3.40.50.1820">
    <property type="entry name" value="alpha/beta hydrolase"/>
    <property type="match status" value="1"/>
</dbReference>
<dbReference type="VEuPathDB" id="FungiDB:BDV34DRAFT_213318"/>
<gene>
    <name evidence="3" type="ORF">BDV34DRAFT_213318</name>
</gene>
<evidence type="ECO:0000313" key="4">
    <source>
        <dbReference type="Proteomes" id="UP000326532"/>
    </source>
</evidence>
<name>A0A5N6DJ49_ASPPA</name>
<dbReference type="GO" id="GO:0016787">
    <property type="term" value="F:hydrolase activity"/>
    <property type="evidence" value="ECO:0007669"/>
    <property type="project" value="UniProtKB-KW"/>
</dbReference>